<dbReference type="SUPFAM" id="SSF52540">
    <property type="entry name" value="P-loop containing nucleoside triphosphate hydrolases"/>
    <property type="match status" value="1"/>
</dbReference>
<organism evidence="2">
    <name type="scientific">Triticum urartu</name>
    <name type="common">Red wild einkorn</name>
    <name type="synonym">Crithodium urartu</name>
    <dbReference type="NCBI Taxonomy" id="4572"/>
    <lineage>
        <taxon>Eukaryota</taxon>
        <taxon>Viridiplantae</taxon>
        <taxon>Streptophyta</taxon>
        <taxon>Embryophyta</taxon>
        <taxon>Tracheophyta</taxon>
        <taxon>Spermatophyta</taxon>
        <taxon>Magnoliopsida</taxon>
        <taxon>Liliopsida</taxon>
        <taxon>Poales</taxon>
        <taxon>Poaceae</taxon>
        <taxon>BOP clade</taxon>
        <taxon>Pooideae</taxon>
        <taxon>Triticodae</taxon>
        <taxon>Triticeae</taxon>
        <taxon>Triticinae</taxon>
        <taxon>Triticum</taxon>
    </lineage>
</organism>
<dbReference type="STRING" id="4572.M7ZYF9"/>
<dbReference type="InterPro" id="IPR057135">
    <property type="entry name" value="At4g27190-like_LRR"/>
</dbReference>
<proteinExistence type="predicted"/>
<dbReference type="OMA" id="KADIDMG"/>
<dbReference type="Gene3D" id="3.80.10.10">
    <property type="entry name" value="Ribonuclease Inhibitor"/>
    <property type="match status" value="2"/>
</dbReference>
<dbReference type="Pfam" id="PF23247">
    <property type="entry name" value="LRR_RPS2"/>
    <property type="match status" value="1"/>
</dbReference>
<evidence type="ECO:0000259" key="1">
    <source>
        <dbReference type="Pfam" id="PF23247"/>
    </source>
</evidence>
<reference evidence="2" key="1">
    <citation type="journal article" date="2013" name="Nature">
        <title>Draft genome of the wheat A-genome progenitor Triticum urartu.</title>
        <authorList>
            <person name="Ling H.Q."/>
            <person name="Zhao S."/>
            <person name="Liu D."/>
            <person name="Wang J."/>
            <person name="Sun H."/>
            <person name="Zhang C."/>
            <person name="Fan H."/>
            <person name="Li D."/>
            <person name="Dong L."/>
            <person name="Tao Y."/>
            <person name="Gao C."/>
            <person name="Wu H."/>
            <person name="Li Y."/>
            <person name="Cui Y."/>
            <person name="Guo X."/>
            <person name="Zheng S."/>
            <person name="Wang B."/>
            <person name="Yu K."/>
            <person name="Liang Q."/>
            <person name="Yang W."/>
            <person name="Lou X."/>
            <person name="Chen J."/>
            <person name="Feng M."/>
            <person name="Jian J."/>
            <person name="Zhang X."/>
            <person name="Luo G."/>
            <person name="Jiang Y."/>
            <person name="Liu J."/>
            <person name="Wang Z."/>
            <person name="Sha Y."/>
            <person name="Zhang B."/>
            <person name="Wu H."/>
            <person name="Tang D."/>
            <person name="Shen Q."/>
            <person name="Xue P."/>
            <person name="Zou S."/>
            <person name="Wang X."/>
            <person name="Liu X."/>
            <person name="Wang F."/>
            <person name="Yang Y."/>
            <person name="An X."/>
            <person name="Dong Z."/>
            <person name="Zhang K."/>
            <person name="Zhang X."/>
            <person name="Luo M.C."/>
            <person name="Dvorak J."/>
            <person name="Tong Y."/>
            <person name="Wang J."/>
            <person name="Yang H."/>
            <person name="Li Z."/>
            <person name="Wang D."/>
            <person name="Zhang A."/>
            <person name="Wang J."/>
        </authorList>
    </citation>
    <scope>NUCLEOTIDE SEQUENCE</scope>
</reference>
<evidence type="ECO:0000313" key="2">
    <source>
        <dbReference type="EMBL" id="EMS68223.1"/>
    </source>
</evidence>
<dbReference type="eggNOG" id="KOG4658">
    <property type="taxonomic scope" value="Eukaryota"/>
</dbReference>
<gene>
    <name evidence="2" type="ORF">TRIUR3_18257</name>
</gene>
<dbReference type="InterPro" id="IPR027417">
    <property type="entry name" value="P-loop_NTPase"/>
</dbReference>
<sequence length="1099" mass="125860">MGKKMMMKKKTLQLHHLLPDGIVGYVQSQLDFKDGHTVEEVETALDIIRQEPGIVKHPYFRNKACTKISNTKARFGSKLILLKANTINAAAEEIVGILEGTTKHERNIFFRGWQGLGASTVLRVVAQRLKSSAAQEMKFQKVVHVDCSLWQSMRALQRAIAEELELPQSVMSMFDQHDEEDDFNGIDQGSRGVISDVTGEIFRKLYNSTFVVIFHNGNNHYIDLYECGLPITTFLSNKVLWTWGRRLRLYNEEEEDEFEKTASKADIDMGGQELRRNVLHEEAAKYIDILEPGTVVECFQYVWARKRAGCIDWRMHASNYWICDGIILEEGNPSAWEVGDALERYIYLDWIMEEDNPSEDEDEDEDAIDAYISGPNDRWVSATHQPLIHDDIGVLPLRATSFLLLADKSNGRRVKPLLSVVMFPDNNRLRVLHLSWCTFNFTSPPFLCCSHLRFLLLDHCTDIKDEEHKSKNQNGSCFQKLWVLDLRYTDWYSEKMMCLMDELRELNVEGVRDWRVVDLCGSKTRLVKLRVEADPDTATEITMHKPVPNMSNANHLKTIILESCVGLEQVVPDVLPPLLESFSFTVDDDAIAKISSISFQGLAKLKSVLLRGLMESLEELDLSGTAVKTLDLREVVARNLKQLIMLGCQKLQAIQWPRIGERPWWLEVLRVDTVQSGSSGQGNCEEKSKETIAATGSSQNIAVVAMKQDASFDKYIYVRDGRLLRSLVPVRASFELRGGHMEMSSSPASSVAVGDRGYAQRIRHPDHYLYARDIVFQYHLHVVAANEGAIRWMWACPPAPVVDTVKDWYVHIQVEEGMKKSGLLKQEGGTQGTITGATSIPDDICRLHAKMLHVHDCLSITSIPVPRDFVWTRLEQCRVERCPNISSVFAALKGSYTNYVMFCFYHLTTFWASQLLMARYIWNWNTIWQPSEHSFRDLEFLHLDYCPRLIHVLPLSVDMTTLPHLVTLEIVCCGDIMEIFPLDPERQEKQTIINFPELKHIHLHDLPRLQHICGSRMLAPKLETIKIRGCWSLKRLPAVAKQCPEVDCEKEWWDILEWDEGDANHHPSFYKPSHSRYYKKAQLPRGTVLSFIIIVPVLF</sequence>
<feature type="domain" description="Disease resistance protein At4g27190-like leucine-rich repeats" evidence="1">
    <location>
        <begin position="925"/>
        <end position="1036"/>
    </location>
</feature>
<dbReference type="InterPro" id="IPR032675">
    <property type="entry name" value="LRR_dom_sf"/>
</dbReference>
<dbReference type="AlphaFoldDB" id="M7ZYF9"/>
<dbReference type="InterPro" id="IPR050905">
    <property type="entry name" value="Plant_NBS-LRR"/>
</dbReference>
<name>M7ZYF9_TRIUA</name>
<accession>M7ZYF9</accession>
<dbReference type="PANTHER" id="PTHR33463">
    <property type="entry name" value="NB-ARC DOMAIN-CONTAINING PROTEIN-RELATED"/>
    <property type="match status" value="1"/>
</dbReference>
<dbReference type="SUPFAM" id="SSF52058">
    <property type="entry name" value="L domain-like"/>
    <property type="match status" value="1"/>
</dbReference>
<dbReference type="PANTHER" id="PTHR33463:SF193">
    <property type="entry name" value="NB-ARC DOMAIN-CONTAINING PROTEIN"/>
    <property type="match status" value="1"/>
</dbReference>
<protein>
    <recommendedName>
        <fullName evidence="1">Disease resistance protein At4g27190-like leucine-rich repeats domain-containing protein</fullName>
    </recommendedName>
</protein>
<dbReference type="EMBL" id="KD009573">
    <property type="protein sequence ID" value="EMS68223.1"/>
    <property type="molecule type" value="Genomic_DNA"/>
</dbReference>